<evidence type="ECO:0000256" key="2">
    <source>
        <dbReference type="ARBA" id="ARBA00004994"/>
    </source>
</evidence>
<evidence type="ECO:0000259" key="12">
    <source>
        <dbReference type="Pfam" id="PF02558"/>
    </source>
</evidence>
<feature type="domain" description="Ketopantoate reductase C-terminal" evidence="13">
    <location>
        <begin position="177"/>
        <end position="300"/>
    </location>
</feature>
<feature type="domain" description="Ketopantoate reductase N-terminal" evidence="12">
    <location>
        <begin position="3"/>
        <end position="150"/>
    </location>
</feature>
<dbReference type="EC" id="1.1.1.169" evidence="4 11"/>
<dbReference type="InterPro" id="IPR013332">
    <property type="entry name" value="KPR_N"/>
</dbReference>
<evidence type="ECO:0000256" key="5">
    <source>
        <dbReference type="ARBA" id="ARBA00019465"/>
    </source>
</evidence>
<dbReference type="SUPFAM" id="SSF51735">
    <property type="entry name" value="NAD(P)-binding Rossmann-fold domains"/>
    <property type="match status" value="1"/>
</dbReference>
<protein>
    <recommendedName>
        <fullName evidence="5 11">2-dehydropantoate 2-reductase</fullName>
        <ecNumber evidence="4 11">1.1.1.169</ecNumber>
    </recommendedName>
    <alternativeName>
        <fullName evidence="9 11">Ketopantoate reductase</fullName>
    </alternativeName>
</protein>
<dbReference type="GO" id="GO:0005737">
    <property type="term" value="C:cytoplasm"/>
    <property type="evidence" value="ECO:0007669"/>
    <property type="project" value="TreeGrafter"/>
</dbReference>
<dbReference type="GO" id="GO:0008677">
    <property type="term" value="F:2-dehydropantoate 2-reductase activity"/>
    <property type="evidence" value="ECO:0007669"/>
    <property type="project" value="UniProtKB-EC"/>
</dbReference>
<evidence type="ECO:0000256" key="9">
    <source>
        <dbReference type="ARBA" id="ARBA00032024"/>
    </source>
</evidence>
<dbReference type="RefSeq" id="WP_142863453.1">
    <property type="nucleotide sequence ID" value="NZ_VJMF01000054.1"/>
</dbReference>
<evidence type="ECO:0000256" key="4">
    <source>
        <dbReference type="ARBA" id="ARBA00013014"/>
    </source>
</evidence>
<dbReference type="NCBIfam" id="TIGR00745">
    <property type="entry name" value="apbA_panE"/>
    <property type="match status" value="1"/>
</dbReference>
<comment type="pathway">
    <text evidence="2 11">Cofactor biosynthesis; (R)-pantothenate biosynthesis; (R)-pantoate from 3-methyl-2-oxobutanoate: step 2/2.</text>
</comment>
<dbReference type="Gene3D" id="1.10.1040.10">
    <property type="entry name" value="N-(1-d-carboxylethyl)-l-norvaline Dehydrogenase, domain 2"/>
    <property type="match status" value="1"/>
</dbReference>
<evidence type="ECO:0000256" key="3">
    <source>
        <dbReference type="ARBA" id="ARBA00007870"/>
    </source>
</evidence>
<name>A0A549SPM5_METSR</name>
<comment type="catalytic activity">
    <reaction evidence="10 11">
        <text>(R)-pantoate + NADP(+) = 2-dehydropantoate + NADPH + H(+)</text>
        <dbReference type="Rhea" id="RHEA:16233"/>
        <dbReference type="ChEBI" id="CHEBI:11561"/>
        <dbReference type="ChEBI" id="CHEBI:15378"/>
        <dbReference type="ChEBI" id="CHEBI:15980"/>
        <dbReference type="ChEBI" id="CHEBI:57783"/>
        <dbReference type="ChEBI" id="CHEBI:58349"/>
        <dbReference type="EC" id="1.1.1.169"/>
    </reaction>
</comment>
<dbReference type="AlphaFoldDB" id="A0A549SPM5"/>
<evidence type="ECO:0000256" key="11">
    <source>
        <dbReference type="RuleBase" id="RU362068"/>
    </source>
</evidence>
<keyword evidence="8 11" id="KW-0560">Oxidoreductase</keyword>
<evidence type="ECO:0000256" key="8">
    <source>
        <dbReference type="ARBA" id="ARBA00023002"/>
    </source>
</evidence>
<dbReference type="InterPro" id="IPR013752">
    <property type="entry name" value="KPA_reductase"/>
</dbReference>
<dbReference type="Pfam" id="PF08546">
    <property type="entry name" value="ApbA_C"/>
    <property type="match status" value="1"/>
</dbReference>
<dbReference type="InterPro" id="IPR051402">
    <property type="entry name" value="KPR-Related"/>
</dbReference>
<evidence type="ECO:0000256" key="6">
    <source>
        <dbReference type="ARBA" id="ARBA00022655"/>
    </source>
</evidence>
<keyword evidence="7 11" id="KW-0521">NADP</keyword>
<dbReference type="UniPathway" id="UPA00028">
    <property type="reaction ID" value="UER00004"/>
</dbReference>
<reference evidence="14 15" key="1">
    <citation type="submission" date="2019-07" db="EMBL/GenBank/DDBJ databases">
        <title>Ln-dependent methylotrophs.</title>
        <authorList>
            <person name="Tani A."/>
        </authorList>
    </citation>
    <scope>NUCLEOTIDE SEQUENCE [LARGE SCALE GENOMIC DNA]</scope>
    <source>
        <strain evidence="14 15">SM89A</strain>
    </source>
</reference>
<dbReference type="FunFam" id="3.40.50.720:FF:000307">
    <property type="entry name" value="2-dehydropantoate 2-reductase"/>
    <property type="match status" value="1"/>
</dbReference>
<proteinExistence type="inferred from homology"/>
<dbReference type="GO" id="GO:0015940">
    <property type="term" value="P:pantothenate biosynthetic process"/>
    <property type="evidence" value="ECO:0007669"/>
    <property type="project" value="UniProtKB-UniPathway"/>
</dbReference>
<dbReference type="Pfam" id="PF02558">
    <property type="entry name" value="ApbA"/>
    <property type="match status" value="1"/>
</dbReference>
<dbReference type="PANTHER" id="PTHR21708">
    <property type="entry name" value="PROBABLE 2-DEHYDROPANTOATE 2-REDUCTASE"/>
    <property type="match status" value="1"/>
</dbReference>
<evidence type="ECO:0000256" key="7">
    <source>
        <dbReference type="ARBA" id="ARBA00022857"/>
    </source>
</evidence>
<evidence type="ECO:0000313" key="15">
    <source>
        <dbReference type="Proteomes" id="UP000316781"/>
    </source>
</evidence>
<dbReference type="Gene3D" id="3.40.50.720">
    <property type="entry name" value="NAD(P)-binding Rossmann-like Domain"/>
    <property type="match status" value="1"/>
</dbReference>
<dbReference type="Proteomes" id="UP000316781">
    <property type="component" value="Unassembled WGS sequence"/>
</dbReference>
<accession>A0A549SPM5</accession>
<comment type="function">
    <text evidence="1 11">Catalyzes the NADPH-dependent reduction of ketopantoate into pantoic acid.</text>
</comment>
<comment type="similarity">
    <text evidence="3 11">Belongs to the ketopantoate reductase family.</text>
</comment>
<evidence type="ECO:0000313" key="14">
    <source>
        <dbReference type="EMBL" id="TRL31527.1"/>
    </source>
</evidence>
<comment type="caution">
    <text evidence="14">The sequence shown here is derived from an EMBL/GenBank/DDBJ whole genome shotgun (WGS) entry which is preliminary data.</text>
</comment>
<evidence type="ECO:0000256" key="10">
    <source>
        <dbReference type="ARBA" id="ARBA00048793"/>
    </source>
</evidence>
<dbReference type="EMBL" id="VJMF01000054">
    <property type="protein sequence ID" value="TRL31527.1"/>
    <property type="molecule type" value="Genomic_DNA"/>
</dbReference>
<dbReference type="FunFam" id="1.10.1040.10:FF:000017">
    <property type="entry name" value="2-dehydropantoate 2-reductase"/>
    <property type="match status" value="1"/>
</dbReference>
<dbReference type="SUPFAM" id="SSF48179">
    <property type="entry name" value="6-phosphogluconate dehydrogenase C-terminal domain-like"/>
    <property type="match status" value="1"/>
</dbReference>
<organism evidence="14 15">
    <name type="scientific">Methylosinus sporium</name>
    <dbReference type="NCBI Taxonomy" id="428"/>
    <lineage>
        <taxon>Bacteria</taxon>
        <taxon>Pseudomonadati</taxon>
        <taxon>Pseudomonadota</taxon>
        <taxon>Alphaproteobacteria</taxon>
        <taxon>Hyphomicrobiales</taxon>
        <taxon>Methylocystaceae</taxon>
        <taxon>Methylosinus</taxon>
    </lineage>
</organism>
<evidence type="ECO:0000259" key="13">
    <source>
        <dbReference type="Pfam" id="PF08546"/>
    </source>
</evidence>
<dbReference type="InterPro" id="IPR036291">
    <property type="entry name" value="NAD(P)-bd_dom_sf"/>
</dbReference>
<evidence type="ECO:0000256" key="1">
    <source>
        <dbReference type="ARBA" id="ARBA00002919"/>
    </source>
</evidence>
<dbReference type="PANTHER" id="PTHR21708:SF26">
    <property type="entry name" value="2-DEHYDROPANTOATE 2-REDUCTASE"/>
    <property type="match status" value="1"/>
</dbReference>
<gene>
    <name evidence="14" type="ORF">FM996_13540</name>
</gene>
<sequence>MRVLILGAGAVGGYFGGRLVEAGADVTFFVREARSRLLAERGLRIESPLGDMNLAAKAVFDPKALTAFDLVILTCKAYDLDESLETIAGAVAPGTGVLPLLNGFAHLDRIEARFPEAKVFGGVAQISATLAEDGVVRHFGERNRLIFGVRDGGPDERLTALEAIYARTSVAATFVDDVERRLWDKFVLLATLAGITSMMRASVGDILATPSGERLIRLLLAECESVARAQGWTPSPEFPELLSILFVRGSALKASMLRDIERGGRTEGEHILGDMLARARRARLETPALEIAATHLRAYEASRASGGTNFA</sequence>
<dbReference type="InterPro" id="IPR013328">
    <property type="entry name" value="6PGD_dom2"/>
</dbReference>
<keyword evidence="6 11" id="KW-0566">Pantothenate biosynthesis</keyword>
<dbReference type="InterPro" id="IPR003710">
    <property type="entry name" value="ApbA"/>
</dbReference>
<dbReference type="InterPro" id="IPR008927">
    <property type="entry name" value="6-PGluconate_DH-like_C_sf"/>
</dbReference>